<evidence type="ECO:0000313" key="5">
    <source>
        <dbReference type="EMBL" id="SQP89457.1"/>
    </source>
</evidence>
<dbReference type="GO" id="GO:0004315">
    <property type="term" value="F:3-oxoacyl-[acyl-carrier-protein] synthase activity"/>
    <property type="evidence" value="ECO:0007669"/>
    <property type="project" value="UniProtKB-EC"/>
</dbReference>
<dbReference type="EC" id="2.3.1.179" evidence="5"/>
<evidence type="ECO:0000313" key="6">
    <source>
        <dbReference type="Proteomes" id="UP000250671"/>
    </source>
</evidence>
<protein>
    <submittedName>
        <fullName evidence="5">3-oxoacyl-ACP synthase</fullName>
        <ecNumber evidence="5">2.3.1.179</ecNumber>
    </submittedName>
</protein>
<dbReference type="PROSITE" id="PS52004">
    <property type="entry name" value="KS3_2"/>
    <property type="match status" value="1"/>
</dbReference>
<comment type="similarity">
    <text evidence="2 4">Belongs to the thiolase-like superfamily. Beta-ketoacyl-ACP synthases family.</text>
</comment>
<sequence length="419" mass="45524">MKLKQSSIHKRVVITGYGAVTPLGENALMHWDAILNKRMGFKYFNKHNNNINTNFFGIVENEPDISFTPLALRRRLPKYTRLTLKAAQEAVSMAFGSQLPTDIYAPIECGVILGTGWGGFDECFSSSDEWLSSELASPFTCFFNMINISSAACSQLWNLRGYQNTVSAACATGTIAIGDAYEIIKNGKAKMMLAGAGESLRSDFSQWSIDVLGALSKEKTNIQKASCPFSKDRSGFVLSEGAAVVCIEELDSALARNAKILGEIKSYTNFSDAYDLTNPAVDCYARSMTIKECVSQAGITYSELDYINAHGTSTRLNDLNETNALKLALGKHAYSIPISSTKSYSGHLISAAGAFETIVCLQAMNANIIPATLNLTNPDPECDLDYVAGDHRKSFINHALNLSFGFGGANAALMLEKYS</sequence>
<dbReference type="SMART" id="SM00825">
    <property type="entry name" value="PKS_KS"/>
    <property type="match status" value="1"/>
</dbReference>
<dbReference type="InterPro" id="IPR018201">
    <property type="entry name" value="Ketoacyl_synth_AS"/>
</dbReference>
<dbReference type="EMBL" id="UCZA01000051">
    <property type="protein sequence ID" value="SQP89457.1"/>
    <property type="molecule type" value="Genomic_DNA"/>
</dbReference>
<name>A0A2Y8KNH1_ECOLX</name>
<proteinExistence type="inferred from homology"/>
<dbReference type="InterPro" id="IPR000794">
    <property type="entry name" value="Beta-ketoacyl_synthase"/>
</dbReference>
<dbReference type="SUPFAM" id="SSF53901">
    <property type="entry name" value="Thiolase-like"/>
    <property type="match status" value="2"/>
</dbReference>
<dbReference type="Proteomes" id="UP000250671">
    <property type="component" value="Unassembled WGS sequence"/>
</dbReference>
<dbReference type="InterPro" id="IPR016039">
    <property type="entry name" value="Thiolase-like"/>
</dbReference>
<accession>A0A2Y8KNH1</accession>
<dbReference type="GO" id="GO:0006633">
    <property type="term" value="P:fatty acid biosynthetic process"/>
    <property type="evidence" value="ECO:0007669"/>
    <property type="project" value="UniProtKB-UniPathway"/>
</dbReference>
<dbReference type="InterPro" id="IPR014030">
    <property type="entry name" value="Ketoacyl_synth_N"/>
</dbReference>
<dbReference type="GO" id="GO:0005829">
    <property type="term" value="C:cytosol"/>
    <property type="evidence" value="ECO:0007669"/>
    <property type="project" value="TreeGrafter"/>
</dbReference>
<dbReference type="PANTHER" id="PTHR11712">
    <property type="entry name" value="POLYKETIDE SYNTHASE-RELATED"/>
    <property type="match status" value="1"/>
</dbReference>
<evidence type="ECO:0000256" key="2">
    <source>
        <dbReference type="ARBA" id="ARBA00008467"/>
    </source>
</evidence>
<reference evidence="5 6" key="1">
    <citation type="submission" date="2018-06" db="EMBL/GenBank/DDBJ databases">
        <authorList>
            <consortium name="Pathogen Informatics"/>
            <person name="Doyle S."/>
        </authorList>
    </citation>
    <scope>NUCLEOTIDE SEQUENCE [LARGE SCALE GENOMIC DNA]</scope>
    <source>
        <strain evidence="5 6">VREC0535</strain>
    </source>
</reference>
<dbReference type="InterPro" id="IPR020841">
    <property type="entry name" value="PKS_Beta-ketoAc_synthase_dom"/>
</dbReference>
<evidence type="ECO:0000256" key="1">
    <source>
        <dbReference type="ARBA" id="ARBA00005194"/>
    </source>
</evidence>
<evidence type="ECO:0000256" key="3">
    <source>
        <dbReference type="ARBA" id="ARBA00022679"/>
    </source>
</evidence>
<dbReference type="InterPro" id="IPR014031">
    <property type="entry name" value="Ketoacyl_synth_C"/>
</dbReference>
<dbReference type="CDD" id="cd00834">
    <property type="entry name" value="KAS_I_II"/>
    <property type="match status" value="1"/>
</dbReference>
<dbReference type="Pfam" id="PF02801">
    <property type="entry name" value="Ketoacyl-synt_C"/>
    <property type="match status" value="1"/>
</dbReference>
<dbReference type="PROSITE" id="PS00606">
    <property type="entry name" value="KS3_1"/>
    <property type="match status" value="1"/>
</dbReference>
<dbReference type="Gene3D" id="3.40.47.10">
    <property type="match status" value="1"/>
</dbReference>
<evidence type="ECO:0000256" key="4">
    <source>
        <dbReference type="RuleBase" id="RU003694"/>
    </source>
</evidence>
<dbReference type="AlphaFoldDB" id="A0A2Y8KNH1"/>
<gene>
    <name evidence="5" type="primary">fabF_4</name>
    <name evidence="5" type="ORF">SAMEA3752557_05247</name>
</gene>
<keyword evidence="5" id="KW-0012">Acyltransferase</keyword>
<keyword evidence="3 4" id="KW-0808">Transferase</keyword>
<dbReference type="UniPathway" id="UPA00094"/>
<dbReference type="PANTHER" id="PTHR11712:SF336">
    <property type="entry name" value="3-OXOACYL-[ACYL-CARRIER-PROTEIN] SYNTHASE, MITOCHONDRIAL"/>
    <property type="match status" value="1"/>
</dbReference>
<comment type="pathway">
    <text evidence="1">Lipid metabolism; fatty acid biosynthesis.</text>
</comment>
<organism evidence="5 6">
    <name type="scientific">Escherichia coli</name>
    <dbReference type="NCBI Taxonomy" id="562"/>
    <lineage>
        <taxon>Bacteria</taxon>
        <taxon>Pseudomonadati</taxon>
        <taxon>Pseudomonadota</taxon>
        <taxon>Gammaproteobacteria</taxon>
        <taxon>Enterobacterales</taxon>
        <taxon>Enterobacteriaceae</taxon>
        <taxon>Escherichia</taxon>
    </lineage>
</organism>
<dbReference type="Pfam" id="PF00109">
    <property type="entry name" value="ketoacyl-synt"/>
    <property type="match status" value="1"/>
</dbReference>